<reference evidence="1 2" key="1">
    <citation type="journal article" date="2016" name="Genome Announc.">
        <title>Draft Genome Sequence of 'Halomonas chromatireducens' Strain AGD 8-3, a Haloalkaliphilic Chromate- and Selenite-Reducing Gammaproteobacterium.</title>
        <authorList>
            <person name="Sharko F.S."/>
            <person name="Shapovalova A.A."/>
            <person name="Tsygankova S.V."/>
            <person name="Komova A.V."/>
            <person name="Boulygina E.S."/>
            <person name="Teslyuk A.B."/>
            <person name="Gotovtsev P.M."/>
            <person name="Namsaraev Z.B."/>
            <person name="Khijniak T.V."/>
            <person name="Nedoluzhko A.V."/>
            <person name="Vasilov R.G."/>
        </authorList>
    </citation>
    <scope>NUCLEOTIDE SEQUENCE [LARGE SCALE GENOMIC DNA]</scope>
    <source>
        <strain evidence="1 2">AGD 8-3</strain>
    </source>
</reference>
<gene>
    <name evidence="1" type="ORF">LOKO_01026</name>
</gene>
<dbReference type="EMBL" id="CP014226">
    <property type="protein sequence ID" value="AMD00103.1"/>
    <property type="molecule type" value="Genomic_DNA"/>
</dbReference>
<organism evidence="1 2">
    <name type="scientific">Halomonas chromatireducens</name>
    <dbReference type="NCBI Taxonomy" id="507626"/>
    <lineage>
        <taxon>Bacteria</taxon>
        <taxon>Pseudomonadati</taxon>
        <taxon>Pseudomonadota</taxon>
        <taxon>Gammaproteobacteria</taxon>
        <taxon>Oceanospirillales</taxon>
        <taxon>Halomonadaceae</taxon>
        <taxon>Halomonas</taxon>
    </lineage>
</organism>
<protein>
    <submittedName>
        <fullName evidence="1">Uncharacterized protein</fullName>
    </submittedName>
</protein>
<evidence type="ECO:0000313" key="1">
    <source>
        <dbReference type="EMBL" id="AMD00103.1"/>
    </source>
</evidence>
<reference evidence="1 2" key="2">
    <citation type="submission" date="2016-02" db="EMBL/GenBank/DDBJ databases">
        <authorList>
            <person name="Wen L."/>
            <person name="He K."/>
            <person name="Yang H."/>
        </authorList>
    </citation>
    <scope>NUCLEOTIDE SEQUENCE [LARGE SCALE GENOMIC DNA]</scope>
    <source>
        <strain evidence="1 2">AGD 8-3</strain>
    </source>
</reference>
<dbReference type="AlphaFoldDB" id="A0A0X8HCG7"/>
<dbReference type="KEGG" id="hco:LOKO_01026"/>
<evidence type="ECO:0000313" key="2">
    <source>
        <dbReference type="Proteomes" id="UP000063387"/>
    </source>
</evidence>
<sequence length="111" mass="12648">MIDVWVGIQLLTHENYPLRDTECDGKHLGFVDLAIANHHQVLGNTARFICLEEPVITLVSPIQAPDVDDKIIIRNGGLHSLLYTTCINDVMHHLSFSRNDVKFRQRVPYTL</sequence>
<name>A0A0X8HCG7_9GAMM</name>
<proteinExistence type="predicted"/>
<accession>A0A0X8HCG7</accession>
<keyword evidence="2" id="KW-1185">Reference proteome</keyword>
<dbReference type="Proteomes" id="UP000063387">
    <property type="component" value="Chromosome"/>
</dbReference>